<protein>
    <submittedName>
        <fullName evidence="1">Uncharacterized protein</fullName>
    </submittedName>
</protein>
<comment type="caution">
    <text evidence="1">The sequence shown here is derived from an EMBL/GenBank/DDBJ whole genome shotgun (WGS) entry which is preliminary data.</text>
</comment>
<name>A0AAV4UXE9_9ARAC</name>
<dbReference type="EMBL" id="BPLQ01012078">
    <property type="protein sequence ID" value="GIY62328.1"/>
    <property type="molecule type" value="Genomic_DNA"/>
</dbReference>
<evidence type="ECO:0000313" key="2">
    <source>
        <dbReference type="Proteomes" id="UP001054837"/>
    </source>
</evidence>
<dbReference type="AlphaFoldDB" id="A0AAV4UXE9"/>
<dbReference type="Proteomes" id="UP001054837">
    <property type="component" value="Unassembled WGS sequence"/>
</dbReference>
<gene>
    <name evidence="1" type="ORF">CDAR_204721</name>
</gene>
<evidence type="ECO:0000313" key="1">
    <source>
        <dbReference type="EMBL" id="GIY62328.1"/>
    </source>
</evidence>
<reference evidence="1 2" key="1">
    <citation type="submission" date="2021-06" db="EMBL/GenBank/DDBJ databases">
        <title>Caerostris darwini draft genome.</title>
        <authorList>
            <person name="Kono N."/>
            <person name="Arakawa K."/>
        </authorList>
    </citation>
    <scope>NUCLEOTIDE SEQUENCE [LARGE SCALE GENOMIC DNA]</scope>
</reference>
<sequence length="80" mass="9252">MSSWTKPVVKTTVTWPPCLVTPSQTIDRHHLQERRSKLHLVLIQREKKMGVIMSVPSPTHKCGLFVFSYGLNFRRILGHN</sequence>
<proteinExistence type="predicted"/>
<accession>A0AAV4UXE9</accession>
<keyword evidence="2" id="KW-1185">Reference proteome</keyword>
<organism evidence="1 2">
    <name type="scientific">Caerostris darwini</name>
    <dbReference type="NCBI Taxonomy" id="1538125"/>
    <lineage>
        <taxon>Eukaryota</taxon>
        <taxon>Metazoa</taxon>
        <taxon>Ecdysozoa</taxon>
        <taxon>Arthropoda</taxon>
        <taxon>Chelicerata</taxon>
        <taxon>Arachnida</taxon>
        <taxon>Araneae</taxon>
        <taxon>Araneomorphae</taxon>
        <taxon>Entelegynae</taxon>
        <taxon>Araneoidea</taxon>
        <taxon>Araneidae</taxon>
        <taxon>Caerostris</taxon>
    </lineage>
</organism>